<name>A0A835URF3_VANPL</name>
<evidence type="ECO:0000259" key="3">
    <source>
        <dbReference type="PROSITE" id="PS50812"/>
    </source>
</evidence>
<dbReference type="PROSITE" id="PS50812">
    <property type="entry name" value="PWWP"/>
    <property type="match status" value="1"/>
</dbReference>
<dbReference type="Proteomes" id="UP000636800">
    <property type="component" value="Chromosome 7"/>
</dbReference>
<dbReference type="CDD" id="cd05162">
    <property type="entry name" value="PWWP"/>
    <property type="match status" value="1"/>
</dbReference>
<accession>A0A835URF3</accession>
<dbReference type="SMART" id="SM00293">
    <property type="entry name" value="PWWP"/>
    <property type="match status" value="1"/>
</dbReference>
<comment type="caution">
    <text evidence="4">The sequence shown here is derived from an EMBL/GenBank/DDBJ whole genome shotgun (WGS) entry which is preliminary data.</text>
</comment>
<dbReference type="AlphaFoldDB" id="A0A835URF3"/>
<feature type="compositionally biased region" description="Polar residues" evidence="1">
    <location>
        <begin position="240"/>
        <end position="253"/>
    </location>
</feature>
<dbReference type="PANTHER" id="PTHR10688:SF14">
    <property type="entry name" value="PWWP DOMAIN-CONTAINING PROTEIN"/>
    <property type="match status" value="1"/>
</dbReference>
<dbReference type="PANTHER" id="PTHR10688">
    <property type="entry name" value="PWWP DOMAIN-CONTAINING PROTEIN"/>
    <property type="match status" value="1"/>
</dbReference>
<proteinExistence type="predicted"/>
<feature type="region of interest" description="Disordered" evidence="1">
    <location>
        <begin position="218"/>
        <end position="281"/>
    </location>
</feature>
<feature type="compositionally biased region" description="Basic residues" evidence="1">
    <location>
        <begin position="220"/>
        <end position="230"/>
    </location>
</feature>
<dbReference type="Pfam" id="PF00855">
    <property type="entry name" value="PWWP"/>
    <property type="match status" value="1"/>
</dbReference>
<evidence type="ECO:0000256" key="1">
    <source>
        <dbReference type="SAM" id="MobiDB-lite"/>
    </source>
</evidence>
<protein>
    <recommendedName>
        <fullName evidence="3">PWWP domain-containing protein</fullName>
    </recommendedName>
</protein>
<keyword evidence="5" id="KW-1185">Reference proteome</keyword>
<feature type="chain" id="PRO_5032414878" description="PWWP domain-containing protein" evidence="2">
    <location>
        <begin position="20"/>
        <end position="314"/>
    </location>
</feature>
<feature type="signal peptide" evidence="2">
    <location>
        <begin position="1"/>
        <end position="19"/>
    </location>
</feature>
<keyword evidence="2" id="KW-0732">Signal</keyword>
<reference evidence="4 5" key="1">
    <citation type="journal article" date="2020" name="Nat. Food">
        <title>A phased Vanilla planifolia genome enables genetic improvement of flavour and production.</title>
        <authorList>
            <person name="Hasing T."/>
            <person name="Tang H."/>
            <person name="Brym M."/>
            <person name="Khazi F."/>
            <person name="Huang T."/>
            <person name="Chambers A.H."/>
        </authorList>
    </citation>
    <scope>NUCLEOTIDE SEQUENCE [LARGE SCALE GENOMIC DNA]</scope>
    <source>
        <tissue evidence="4">Leaf</tissue>
    </source>
</reference>
<evidence type="ECO:0000313" key="5">
    <source>
        <dbReference type="Proteomes" id="UP000636800"/>
    </source>
</evidence>
<feature type="domain" description="PWWP" evidence="3">
    <location>
        <begin position="139"/>
        <end position="198"/>
    </location>
</feature>
<dbReference type="InterPro" id="IPR052657">
    <property type="entry name" value="PDP_family_Arabidopsis"/>
</dbReference>
<evidence type="ECO:0000313" key="4">
    <source>
        <dbReference type="EMBL" id="KAG0472929.1"/>
    </source>
</evidence>
<dbReference type="Gene3D" id="2.30.30.140">
    <property type="match status" value="1"/>
</dbReference>
<evidence type="ECO:0000256" key="2">
    <source>
        <dbReference type="SAM" id="SignalP"/>
    </source>
</evidence>
<organism evidence="4 5">
    <name type="scientific">Vanilla planifolia</name>
    <name type="common">Vanilla</name>
    <dbReference type="NCBI Taxonomy" id="51239"/>
    <lineage>
        <taxon>Eukaryota</taxon>
        <taxon>Viridiplantae</taxon>
        <taxon>Streptophyta</taxon>
        <taxon>Embryophyta</taxon>
        <taxon>Tracheophyta</taxon>
        <taxon>Spermatophyta</taxon>
        <taxon>Magnoliopsida</taxon>
        <taxon>Liliopsida</taxon>
        <taxon>Asparagales</taxon>
        <taxon>Orchidaceae</taxon>
        <taxon>Vanilloideae</taxon>
        <taxon>Vanilleae</taxon>
        <taxon>Vanilla</taxon>
    </lineage>
</organism>
<gene>
    <name evidence="4" type="ORF">HPP92_014786</name>
</gene>
<dbReference type="EMBL" id="JADCNL010000007">
    <property type="protein sequence ID" value="KAG0472929.1"/>
    <property type="molecule type" value="Genomic_DNA"/>
</dbReference>
<dbReference type="SUPFAM" id="SSF63748">
    <property type="entry name" value="Tudor/PWWP/MBT"/>
    <property type="match status" value="1"/>
</dbReference>
<feature type="compositionally biased region" description="Basic and acidic residues" evidence="1">
    <location>
        <begin position="254"/>
        <end position="264"/>
    </location>
</feature>
<sequence length="314" mass="35145">MLFVAEVFFFFGFCSFGGGHLMDFSCCNDISSNSKSASTDLGSDESVSERSQDMPHISLIHCSMQMDGGQGVVSQSLGQVPNEVEPVIKFCSLNSSRNRKKESCTSRHLNNYIPRLPVHYSSDKSVLPAARDIDTWLAAGEVVWAKTAHHGWWPAEVMDTRFLHGIDTQHAVQVIVHLFALHERALVNTEDLSEFINCFEERSKNPSEAFQDALGQALRKQNHERTRRRQAPCPLPTPSPTQNDLSNTSVSSSTKDDIDKEQGRGKRKRKSKIPFDELAFPDNPTRKVRRLKIMRLLGLAAPVGSPFSFSHRSS</sequence>
<dbReference type="InterPro" id="IPR000313">
    <property type="entry name" value="PWWP_dom"/>
</dbReference>
<dbReference type="OrthoDB" id="274683at2759"/>